<reference evidence="2" key="1">
    <citation type="journal article" date="2020" name="BMC">
        <title>Leishmania infection induces a limited differential gene expression in the sand fly midgut.</title>
        <authorList>
            <person name="Coutinho-Abreu I.V."/>
            <person name="Serafim T.D."/>
            <person name="Meneses C."/>
            <person name="Kamhawi S."/>
            <person name="Oliveira F."/>
            <person name="Valenzuela J.G."/>
        </authorList>
    </citation>
    <scope>NUCLEOTIDE SEQUENCE</scope>
    <source>
        <strain evidence="2">Jacobina</strain>
        <tissue evidence="2">Midgut</tissue>
    </source>
</reference>
<dbReference type="EMBL" id="GITU01011721">
    <property type="protein sequence ID" value="MBC1180424.1"/>
    <property type="molecule type" value="Transcribed_RNA"/>
</dbReference>
<keyword evidence="1" id="KW-0812">Transmembrane</keyword>
<protein>
    <submittedName>
        <fullName evidence="2">Uncharacterized protein</fullName>
    </submittedName>
</protein>
<keyword evidence="1" id="KW-1133">Transmembrane helix</keyword>
<name>A0A7G3B6P6_LUTLO</name>
<dbReference type="AlphaFoldDB" id="A0A7G3B6P6"/>
<keyword evidence="1" id="KW-0472">Membrane</keyword>
<sequence length="95" mass="11409">MWRRITWDWATFLQIELFSIFSFLVTDYVHCAFGTPLIFIYRTLCTTYIKCCVYISKKHVMNVERCLKCIRNVENMNKNLSMGNSYRKVDILTTF</sequence>
<feature type="transmembrane region" description="Helical" evidence="1">
    <location>
        <begin position="20"/>
        <end position="41"/>
    </location>
</feature>
<accession>A0A7G3B6P6</accession>
<proteinExistence type="predicted"/>
<evidence type="ECO:0000256" key="1">
    <source>
        <dbReference type="SAM" id="Phobius"/>
    </source>
</evidence>
<organism evidence="2">
    <name type="scientific">Lutzomyia longipalpis</name>
    <name type="common">Sand fly</name>
    <dbReference type="NCBI Taxonomy" id="7200"/>
    <lineage>
        <taxon>Eukaryota</taxon>
        <taxon>Metazoa</taxon>
        <taxon>Ecdysozoa</taxon>
        <taxon>Arthropoda</taxon>
        <taxon>Hexapoda</taxon>
        <taxon>Insecta</taxon>
        <taxon>Pterygota</taxon>
        <taxon>Neoptera</taxon>
        <taxon>Endopterygota</taxon>
        <taxon>Diptera</taxon>
        <taxon>Nematocera</taxon>
        <taxon>Psychodoidea</taxon>
        <taxon>Psychodidae</taxon>
        <taxon>Lutzomyia</taxon>
        <taxon>Lutzomyia</taxon>
    </lineage>
</organism>
<evidence type="ECO:0000313" key="2">
    <source>
        <dbReference type="EMBL" id="MBC1180424.1"/>
    </source>
</evidence>